<protein>
    <submittedName>
        <fullName evidence="2">Uncharacterized protein</fullName>
    </submittedName>
</protein>
<dbReference type="RefSeq" id="WP_264843562.1">
    <property type="nucleotide sequence ID" value="NZ_AP025628.1"/>
</dbReference>
<dbReference type="KEGG" id="cmic:caldi_05240"/>
<feature type="region of interest" description="Disordered" evidence="1">
    <location>
        <begin position="1"/>
        <end position="166"/>
    </location>
</feature>
<organism evidence="2 3">
    <name type="scientific">Caldinitratiruptor microaerophilus</name>
    <dbReference type="NCBI Taxonomy" id="671077"/>
    <lineage>
        <taxon>Bacteria</taxon>
        <taxon>Bacillati</taxon>
        <taxon>Bacillota</taxon>
        <taxon>Clostridia</taxon>
        <taxon>Eubacteriales</taxon>
        <taxon>Symbiobacteriaceae</taxon>
        <taxon>Caldinitratiruptor</taxon>
    </lineage>
</organism>
<gene>
    <name evidence="2" type="ORF">caldi_05240</name>
</gene>
<feature type="compositionally biased region" description="Polar residues" evidence="1">
    <location>
        <begin position="49"/>
        <end position="59"/>
    </location>
</feature>
<dbReference type="EMBL" id="AP025628">
    <property type="protein sequence ID" value="BDG59434.1"/>
    <property type="molecule type" value="Genomic_DNA"/>
</dbReference>
<feature type="compositionally biased region" description="Acidic residues" evidence="1">
    <location>
        <begin position="115"/>
        <end position="124"/>
    </location>
</feature>
<evidence type="ECO:0000313" key="3">
    <source>
        <dbReference type="Proteomes" id="UP001163687"/>
    </source>
</evidence>
<accession>A0AA35G8N1</accession>
<name>A0AA35G8N1_9FIRM</name>
<evidence type="ECO:0000313" key="2">
    <source>
        <dbReference type="EMBL" id="BDG59434.1"/>
    </source>
</evidence>
<sequence length="258" mass="26878">MGRTRLVIYSMPVPPRRAPEPRSEPPATPPAPLPDNARAGKAGTARPQVVSTPLGSTHPTPLPTASLHAPGQPSIPISATIAQPATAPTPPSPAGPSPAAAEPPVAGDMVPEGTTETEDGEADASEPTGESGIGPGPEAEPAPAPPAAESRVPSLPPLPPMPSPAPLARMSRLLATLNLPPAAREVLRDLGSLNPASAQDWDRLMERTLELLAQRLAPPPKPDPDPATPPVRPGKRVRLKRMRVRRVLVYRVPEDTRA</sequence>
<dbReference type="PRINTS" id="PR01217">
    <property type="entry name" value="PRICHEXTENSN"/>
</dbReference>
<feature type="region of interest" description="Disordered" evidence="1">
    <location>
        <begin position="216"/>
        <end position="235"/>
    </location>
</feature>
<reference evidence="2" key="1">
    <citation type="submission" date="2022-03" db="EMBL/GenBank/DDBJ databases">
        <title>Complete genome sequence of Caldinitratiruptor microaerophilus.</title>
        <authorList>
            <person name="Mukaiyama R."/>
            <person name="Nishiyama T."/>
            <person name="Ueda K."/>
        </authorList>
    </citation>
    <scope>NUCLEOTIDE SEQUENCE</scope>
    <source>
        <strain evidence="2">JCM 16183</strain>
    </source>
</reference>
<feature type="compositionally biased region" description="Low complexity" evidence="1">
    <location>
        <begin position="97"/>
        <end position="106"/>
    </location>
</feature>
<feature type="compositionally biased region" description="Pro residues" evidence="1">
    <location>
        <begin position="217"/>
        <end position="232"/>
    </location>
</feature>
<keyword evidence="3" id="KW-1185">Reference proteome</keyword>
<feature type="compositionally biased region" description="Pro residues" evidence="1">
    <location>
        <begin position="154"/>
        <end position="165"/>
    </location>
</feature>
<feature type="compositionally biased region" description="Pro residues" evidence="1">
    <location>
        <begin position="24"/>
        <end position="33"/>
    </location>
</feature>
<dbReference type="AlphaFoldDB" id="A0AA35G8N1"/>
<proteinExistence type="predicted"/>
<feature type="compositionally biased region" description="Low complexity" evidence="1">
    <location>
        <begin position="74"/>
        <end position="86"/>
    </location>
</feature>
<feature type="compositionally biased region" description="Pro residues" evidence="1">
    <location>
        <begin position="87"/>
        <end position="96"/>
    </location>
</feature>
<dbReference type="Proteomes" id="UP001163687">
    <property type="component" value="Chromosome"/>
</dbReference>
<evidence type="ECO:0000256" key="1">
    <source>
        <dbReference type="SAM" id="MobiDB-lite"/>
    </source>
</evidence>